<evidence type="ECO:0000313" key="3">
    <source>
        <dbReference type="Proteomes" id="UP000273778"/>
    </source>
</evidence>
<evidence type="ECO:0000313" key="1">
    <source>
        <dbReference type="EMBL" id="AZG36448.1"/>
    </source>
</evidence>
<dbReference type="OrthoDB" id="3267663at2"/>
<dbReference type="AlphaFoldDB" id="A0A3N4E890"/>
<reference evidence="4" key="2">
    <citation type="submission" date="2018-11" db="EMBL/GenBank/DDBJ databases">
        <title>Shewanella sp. R106.</title>
        <authorList>
            <person name="Hwang Y.J."/>
            <person name="Hwang C.Y."/>
        </authorList>
    </citation>
    <scope>NUCLEOTIDE SEQUENCE [LARGE SCALE GENOMIC DNA]</scope>
    <source>
        <strain evidence="4">R106</strain>
    </source>
</reference>
<accession>A0A3N4E890</accession>
<dbReference type="KEGG" id="spsr:EGC80_17360"/>
<evidence type="ECO:0000313" key="4">
    <source>
        <dbReference type="Proteomes" id="UP000278855"/>
    </source>
</evidence>
<sequence>MTDVIVALTIIIILTLSIGKIVSEKRRGNKCIGCHLSGECSSKKNKGMKIRGTKINIKELK</sequence>
<evidence type="ECO:0000313" key="2">
    <source>
        <dbReference type="EMBL" id="RPA34293.1"/>
    </source>
</evidence>
<reference evidence="1 3" key="1">
    <citation type="submission" date="2018-11" db="EMBL/GenBank/DDBJ databases">
        <title>Shewanella sp. M2.</title>
        <authorList>
            <person name="Hwang Y.J."/>
            <person name="Hwang C.Y."/>
        </authorList>
    </citation>
    <scope>NUCLEOTIDE SEQUENCE [LARGE SCALE GENOMIC DNA]</scope>
    <source>
        <strain evidence="1 3">M2</strain>
    </source>
</reference>
<dbReference type="Proteomes" id="UP000273778">
    <property type="component" value="Chromosome"/>
</dbReference>
<reference evidence="2" key="3">
    <citation type="submission" date="2018-11" db="EMBL/GenBank/DDBJ databases">
        <authorList>
            <person name="Hwang Y.J."/>
            <person name="Hwang C.Y."/>
        </authorList>
    </citation>
    <scope>NUCLEOTIDE SEQUENCE</scope>
    <source>
        <strain evidence="2">R106</strain>
    </source>
</reference>
<dbReference type="RefSeq" id="WP_124011561.1">
    <property type="nucleotide sequence ID" value="NZ_CP034073.1"/>
</dbReference>
<keyword evidence="3" id="KW-1185">Reference proteome</keyword>
<gene>
    <name evidence="2" type="ORF">EGC77_00980</name>
    <name evidence="1" type="ORF">EGC80_17360</name>
</gene>
<dbReference type="EMBL" id="CP034073">
    <property type="protein sequence ID" value="AZG36448.1"/>
    <property type="molecule type" value="Genomic_DNA"/>
</dbReference>
<name>A0A3N4E890_9GAMM</name>
<evidence type="ECO:0008006" key="5">
    <source>
        <dbReference type="Google" id="ProtNLM"/>
    </source>
</evidence>
<protein>
    <recommendedName>
        <fullName evidence="5">FeoB-associated Cys-rich membrane protein</fullName>
    </recommendedName>
</protein>
<dbReference type="EMBL" id="RKKB01000001">
    <property type="protein sequence ID" value="RPA34293.1"/>
    <property type="molecule type" value="Genomic_DNA"/>
</dbReference>
<organism evidence="2 4">
    <name type="scientific">Shewanella psychromarinicola</name>
    <dbReference type="NCBI Taxonomy" id="2487742"/>
    <lineage>
        <taxon>Bacteria</taxon>
        <taxon>Pseudomonadati</taxon>
        <taxon>Pseudomonadota</taxon>
        <taxon>Gammaproteobacteria</taxon>
        <taxon>Alteromonadales</taxon>
        <taxon>Shewanellaceae</taxon>
        <taxon>Shewanella</taxon>
    </lineage>
</organism>
<dbReference type="Proteomes" id="UP000278855">
    <property type="component" value="Unassembled WGS sequence"/>
</dbReference>
<proteinExistence type="predicted"/>